<dbReference type="AlphaFoldDB" id="A0A8F1SBG6"/>
<gene>
    <name evidence="2" type="ORF">KOY48_02295</name>
</gene>
<organism evidence="2 3">
    <name type="scientific">Candidatus Minimicrobia naudis</name>
    <dbReference type="NCBI Taxonomy" id="2841263"/>
    <lineage>
        <taxon>Bacteria</taxon>
        <taxon>Candidatus Saccharimonadota</taxon>
        <taxon>Candidatus Saccharimonadota incertae sedis</taxon>
        <taxon>Candidatus Minimicrobia</taxon>
    </lineage>
</organism>
<keyword evidence="1" id="KW-0812">Transmembrane</keyword>
<reference evidence="2" key="1">
    <citation type="submission" date="2021-06" db="EMBL/GenBank/DDBJ databases">
        <title>An adapted protocol for Saccharibacteria cultivation: two new species join this phylum of Candidate Phyla Radiations.</title>
        <authorList>
            <person name="Ibrahim A."/>
            <person name="Maatouk M."/>
            <person name="Zgheib R."/>
            <person name="Haddad G."/>
            <person name="Bou Khalil J."/>
            <person name="Raoult D."/>
            <person name="Bittar F."/>
        </authorList>
    </citation>
    <scope>NUCLEOTIDE SEQUENCE</scope>
    <source>
        <strain evidence="2">IHU1</strain>
    </source>
</reference>
<sequence>MKLGNQIMQAIEVIAVQFFHKIIYGVTLLLATILINMNYPYSPRHITFMNIFLVDDANPYVDAVSARAEASNKSEAILA</sequence>
<proteinExistence type="predicted"/>
<keyword evidence="1" id="KW-1133">Transmembrane helix</keyword>
<evidence type="ECO:0000256" key="1">
    <source>
        <dbReference type="SAM" id="Phobius"/>
    </source>
</evidence>
<protein>
    <submittedName>
        <fullName evidence="2">Uncharacterized protein</fullName>
    </submittedName>
</protein>
<keyword evidence="1" id="KW-0472">Membrane</keyword>
<name>A0A8F1SBG6_9BACT</name>
<evidence type="ECO:0000313" key="2">
    <source>
        <dbReference type="EMBL" id="QWQ32648.1"/>
    </source>
</evidence>
<feature type="transmembrane region" description="Helical" evidence="1">
    <location>
        <begin position="22"/>
        <end position="39"/>
    </location>
</feature>
<evidence type="ECO:0000313" key="3">
    <source>
        <dbReference type="Proteomes" id="UP000679129"/>
    </source>
</evidence>
<dbReference type="Proteomes" id="UP000679129">
    <property type="component" value="Chromosome"/>
</dbReference>
<accession>A0A8F1SBG6</accession>
<keyword evidence="3" id="KW-1185">Reference proteome</keyword>
<dbReference type="EMBL" id="CP076460">
    <property type="protein sequence ID" value="QWQ32648.1"/>
    <property type="molecule type" value="Genomic_DNA"/>
</dbReference>
<dbReference type="KEGG" id="mnd:KOY48_02295"/>